<name>A0A2P2Q588_RHIMU</name>
<organism evidence="1">
    <name type="scientific">Rhizophora mucronata</name>
    <name type="common">Asiatic mangrove</name>
    <dbReference type="NCBI Taxonomy" id="61149"/>
    <lineage>
        <taxon>Eukaryota</taxon>
        <taxon>Viridiplantae</taxon>
        <taxon>Streptophyta</taxon>
        <taxon>Embryophyta</taxon>
        <taxon>Tracheophyta</taxon>
        <taxon>Spermatophyta</taxon>
        <taxon>Magnoliopsida</taxon>
        <taxon>eudicotyledons</taxon>
        <taxon>Gunneridae</taxon>
        <taxon>Pentapetalae</taxon>
        <taxon>rosids</taxon>
        <taxon>fabids</taxon>
        <taxon>Malpighiales</taxon>
        <taxon>Rhizophoraceae</taxon>
        <taxon>Rhizophora</taxon>
    </lineage>
</organism>
<proteinExistence type="predicted"/>
<protein>
    <submittedName>
        <fullName evidence="1">Uncharacterized protein</fullName>
    </submittedName>
</protein>
<sequence>MRLEHCYKGTSFAYNRNQIYLTEKGFLNKKSNVQCVNCTLMFPKERECSSQAIPQRKQ</sequence>
<evidence type="ECO:0000313" key="1">
    <source>
        <dbReference type="EMBL" id="MBX62128.1"/>
    </source>
</evidence>
<accession>A0A2P2Q588</accession>
<dbReference type="EMBL" id="GGEC01081644">
    <property type="protein sequence ID" value="MBX62128.1"/>
    <property type="molecule type" value="Transcribed_RNA"/>
</dbReference>
<reference evidence="1" key="1">
    <citation type="submission" date="2018-02" db="EMBL/GenBank/DDBJ databases">
        <title>Rhizophora mucronata_Transcriptome.</title>
        <authorList>
            <person name="Meera S.P."/>
            <person name="Sreeshan A."/>
            <person name="Augustine A."/>
        </authorList>
    </citation>
    <scope>NUCLEOTIDE SEQUENCE</scope>
    <source>
        <tissue evidence="1">Leaf</tissue>
    </source>
</reference>
<dbReference type="AlphaFoldDB" id="A0A2P2Q588"/>